<evidence type="ECO:0000313" key="2">
    <source>
        <dbReference type="EMBL" id="CAE0708541.1"/>
    </source>
</evidence>
<dbReference type="EMBL" id="HBIX01001698">
    <property type="protein sequence ID" value="CAE0708541.1"/>
    <property type="molecule type" value="Transcribed_RNA"/>
</dbReference>
<organism evidence="2">
    <name type="scientific">Pseudo-nitzschia australis</name>
    <dbReference type="NCBI Taxonomy" id="44445"/>
    <lineage>
        <taxon>Eukaryota</taxon>
        <taxon>Sar</taxon>
        <taxon>Stramenopiles</taxon>
        <taxon>Ochrophyta</taxon>
        <taxon>Bacillariophyta</taxon>
        <taxon>Bacillariophyceae</taxon>
        <taxon>Bacillariophycidae</taxon>
        <taxon>Bacillariales</taxon>
        <taxon>Bacillariaceae</taxon>
        <taxon>Pseudo-nitzschia</taxon>
    </lineage>
</organism>
<evidence type="ECO:0008006" key="4">
    <source>
        <dbReference type="Google" id="ProtNLM"/>
    </source>
</evidence>
<gene>
    <name evidence="2" type="ORF">PAUS00366_LOCUS1261</name>
    <name evidence="3" type="ORF">PAUS00366_LOCUS1262</name>
</gene>
<feature type="chain" id="PRO_5036394081" description="Selenoprotein O" evidence="1">
    <location>
        <begin position="19"/>
        <end position="407"/>
    </location>
</feature>
<feature type="signal peptide" evidence="1">
    <location>
        <begin position="1"/>
        <end position="18"/>
    </location>
</feature>
<keyword evidence="1" id="KW-0732">Signal</keyword>
<dbReference type="EMBL" id="HBIX01001699">
    <property type="protein sequence ID" value="CAE0708542.1"/>
    <property type="molecule type" value="Transcribed_RNA"/>
</dbReference>
<dbReference type="InterPro" id="IPR045287">
    <property type="entry name" value="PAB"/>
</dbReference>
<name>A0A6U9VK45_9STRA</name>
<sequence length="407" mass="44373">MKMTRMLAAAWLCRTSMAFVSRGLASKGDGVATTTTRIFSVSNGIEADVKSGISRIDLLQTMLASHGAPGSVGCSSPNDLEPVCVTTADDAEDTPELVANIMGTNEFANLHPHLYPLAKSKTTGNFICALRRAFAEDASYENSSKAPWPIVEAEMGGPGMKLLSLNSEYLMRRIACEVDFGNERNELVELYNESLGKGAIQDEGLDRPYEEGSVEKLGYGVDKYVLLRVGPFPDIYSKLALGHAERGDESSSLIAAEASNGKISGFASTFLFYASLLNSFPNRSEEVRDAARMCLRMPLSSIGLNSKAFRDVGVFGQMAKETDSDEEIFAKLQIMYEKMRDHENEDPRAGNSDMTPEQKALDDANYLLDITSLTGANWSGVRPKLAEIYKSIGREDMASFVNPTNTL</sequence>
<reference evidence="2" key="1">
    <citation type="submission" date="2021-01" db="EMBL/GenBank/DDBJ databases">
        <authorList>
            <person name="Corre E."/>
            <person name="Pelletier E."/>
            <person name="Niang G."/>
            <person name="Scheremetjew M."/>
            <person name="Finn R."/>
            <person name="Kale V."/>
            <person name="Holt S."/>
            <person name="Cochrane G."/>
            <person name="Meng A."/>
            <person name="Brown T."/>
            <person name="Cohen L."/>
        </authorList>
    </citation>
    <scope>NUCLEOTIDE SEQUENCE</scope>
    <source>
        <strain evidence="2">10249 10 AB</strain>
    </source>
</reference>
<evidence type="ECO:0000256" key="1">
    <source>
        <dbReference type="SAM" id="SignalP"/>
    </source>
</evidence>
<accession>A0A6U9VK45</accession>
<dbReference type="PANTHER" id="PTHR35115:SF1">
    <property type="entry name" value="PROTEIN IN CHLOROPLAST ATPASE BIOGENESIS, CHLOROPLASTIC"/>
    <property type="match status" value="1"/>
</dbReference>
<dbReference type="PANTHER" id="PTHR35115">
    <property type="entry name" value="CYCLIN DELTA-3"/>
    <property type="match status" value="1"/>
</dbReference>
<protein>
    <recommendedName>
        <fullName evidence="4">Selenoprotein O</fullName>
    </recommendedName>
</protein>
<dbReference type="AlphaFoldDB" id="A0A6U9VK45"/>
<proteinExistence type="predicted"/>
<evidence type="ECO:0000313" key="3">
    <source>
        <dbReference type="EMBL" id="CAE0708542.1"/>
    </source>
</evidence>